<feature type="compositionally biased region" description="Low complexity" evidence="1">
    <location>
        <begin position="86"/>
        <end position="103"/>
    </location>
</feature>
<accession>A0AAD5RLN1</accession>
<dbReference type="Proteomes" id="UP001201980">
    <property type="component" value="Unassembled WGS sequence"/>
</dbReference>
<feature type="compositionally biased region" description="Polar residues" evidence="1">
    <location>
        <begin position="49"/>
        <end position="58"/>
    </location>
</feature>
<feature type="region of interest" description="Disordered" evidence="1">
    <location>
        <begin position="40"/>
        <end position="59"/>
    </location>
</feature>
<reference evidence="2" key="1">
    <citation type="submission" date="2022-07" db="EMBL/GenBank/DDBJ databases">
        <title>Draft genome sequence of Zalerion maritima ATCC 34329, a (micro)plastics degrading marine fungus.</title>
        <authorList>
            <person name="Paco A."/>
            <person name="Goncalves M.F.M."/>
            <person name="Rocha-Santos T.A.P."/>
            <person name="Alves A."/>
        </authorList>
    </citation>
    <scope>NUCLEOTIDE SEQUENCE</scope>
    <source>
        <strain evidence="2">ATCC 34329</strain>
    </source>
</reference>
<dbReference type="AlphaFoldDB" id="A0AAD5RLN1"/>
<organism evidence="2 3">
    <name type="scientific">Zalerion maritima</name>
    <dbReference type="NCBI Taxonomy" id="339359"/>
    <lineage>
        <taxon>Eukaryota</taxon>
        <taxon>Fungi</taxon>
        <taxon>Dikarya</taxon>
        <taxon>Ascomycota</taxon>
        <taxon>Pezizomycotina</taxon>
        <taxon>Sordariomycetes</taxon>
        <taxon>Lulworthiomycetidae</taxon>
        <taxon>Lulworthiales</taxon>
        <taxon>Lulworthiaceae</taxon>
        <taxon>Zalerion</taxon>
    </lineage>
</organism>
<name>A0AAD5RLN1_9PEZI</name>
<sequence>MPGGDVGAAFPGTPGFTNIATIASPTDVVEIPEITGIITPTAPLDPVETPTTTESSFELSLPVETPFETVITRTVSPLPAYIEAAAGAPSEAPAPPAETSSSADISSPAGCPDHEILFGPAEEESPEP</sequence>
<dbReference type="EMBL" id="JAKWBI020000309">
    <property type="protein sequence ID" value="KAJ2896848.1"/>
    <property type="molecule type" value="Genomic_DNA"/>
</dbReference>
<evidence type="ECO:0000313" key="2">
    <source>
        <dbReference type="EMBL" id="KAJ2896848.1"/>
    </source>
</evidence>
<evidence type="ECO:0000313" key="3">
    <source>
        <dbReference type="Proteomes" id="UP001201980"/>
    </source>
</evidence>
<gene>
    <name evidence="2" type="ORF">MKZ38_005147</name>
</gene>
<comment type="caution">
    <text evidence="2">The sequence shown here is derived from an EMBL/GenBank/DDBJ whole genome shotgun (WGS) entry which is preliminary data.</text>
</comment>
<keyword evidence="3" id="KW-1185">Reference proteome</keyword>
<feature type="region of interest" description="Disordered" evidence="1">
    <location>
        <begin position="86"/>
        <end position="128"/>
    </location>
</feature>
<proteinExistence type="predicted"/>
<evidence type="ECO:0000256" key="1">
    <source>
        <dbReference type="SAM" id="MobiDB-lite"/>
    </source>
</evidence>
<protein>
    <submittedName>
        <fullName evidence="2">Uncharacterized protein</fullName>
    </submittedName>
</protein>